<comment type="similarity">
    <text evidence="4">Belongs to the mandelate racemase/muconate lactonizing enzyme family. MenC type 1 subfamily.</text>
</comment>
<name>A0A7D5GEL0_9EURY</name>
<comment type="catalytic activity">
    <reaction evidence="4">
        <text>(1R,6R)-6-hydroxy-2-succinyl-cyclohexa-2,4-diene-1-carboxylate = 2-succinylbenzoate + H2O</text>
        <dbReference type="Rhea" id="RHEA:10196"/>
        <dbReference type="ChEBI" id="CHEBI:15377"/>
        <dbReference type="ChEBI" id="CHEBI:18325"/>
        <dbReference type="ChEBI" id="CHEBI:58689"/>
        <dbReference type="EC" id="4.2.1.113"/>
    </reaction>
</comment>
<dbReference type="SFLD" id="SFLDF00009">
    <property type="entry name" value="o-succinylbenzoate_synthase"/>
    <property type="match status" value="1"/>
</dbReference>
<dbReference type="OrthoDB" id="214520at2157"/>
<accession>A0A7D5GEL0</accession>
<dbReference type="PROSITE" id="PS00909">
    <property type="entry name" value="MR_MLE_2"/>
    <property type="match status" value="1"/>
</dbReference>
<reference evidence="6 7" key="1">
    <citation type="submission" date="2020-07" db="EMBL/GenBank/DDBJ databases">
        <title>Gai3-2, isolated from salt lake.</title>
        <authorList>
            <person name="Cui H."/>
            <person name="Shi X."/>
        </authorList>
    </citation>
    <scope>NUCLEOTIDE SEQUENCE [LARGE SCALE GENOMIC DNA]</scope>
    <source>
        <strain evidence="6 7">Gai3-2</strain>
    </source>
</reference>
<dbReference type="KEGG" id="halg:HUG10_07845"/>
<comment type="pathway">
    <text evidence="4">Quinol/quinone metabolism; menaquinone biosynthesis.</text>
</comment>
<dbReference type="GO" id="GO:0043748">
    <property type="term" value="F:O-succinylbenzoate synthase activity"/>
    <property type="evidence" value="ECO:0007669"/>
    <property type="project" value="UniProtKB-EC"/>
</dbReference>
<evidence type="ECO:0000259" key="5">
    <source>
        <dbReference type="SMART" id="SM00922"/>
    </source>
</evidence>
<evidence type="ECO:0000313" key="6">
    <source>
        <dbReference type="EMBL" id="QLG27468.1"/>
    </source>
</evidence>
<dbReference type="Pfam" id="PF13378">
    <property type="entry name" value="MR_MLE_C"/>
    <property type="match status" value="1"/>
</dbReference>
<dbReference type="InterPro" id="IPR036849">
    <property type="entry name" value="Enolase-like_C_sf"/>
</dbReference>
<feature type="binding site" evidence="4">
    <location>
        <position position="216"/>
    </location>
    <ligand>
        <name>Mg(2+)</name>
        <dbReference type="ChEBI" id="CHEBI:18420"/>
    </ligand>
</feature>
<evidence type="ECO:0000256" key="1">
    <source>
        <dbReference type="ARBA" id="ARBA00022723"/>
    </source>
</evidence>
<comment type="function">
    <text evidence="4">Converts 2-succinyl-6-hydroxy-2,4-cyclohexadiene-1-carboxylate (SHCHC) to 2-succinylbenzoate (OSB).</text>
</comment>
<protein>
    <recommendedName>
        <fullName evidence="4">o-succinylbenzoate synthase</fullName>
        <shortName evidence="4">OSB synthase</shortName>
        <shortName evidence="4">OSBS</shortName>
        <ecNumber evidence="4">4.2.1.113</ecNumber>
    </recommendedName>
    <alternativeName>
        <fullName evidence="4">4-(2'-carboxyphenyl)-4-oxybutyric acid synthase</fullName>
    </alternativeName>
    <alternativeName>
        <fullName evidence="4">o-succinylbenzoic acid synthase</fullName>
    </alternativeName>
</protein>
<dbReference type="GO" id="GO:0009234">
    <property type="term" value="P:menaquinone biosynthetic process"/>
    <property type="evidence" value="ECO:0007669"/>
    <property type="project" value="UniProtKB-UniRule"/>
</dbReference>
<evidence type="ECO:0000256" key="2">
    <source>
        <dbReference type="ARBA" id="ARBA00022842"/>
    </source>
</evidence>
<dbReference type="InterPro" id="IPR029017">
    <property type="entry name" value="Enolase-like_N"/>
</dbReference>
<keyword evidence="1 4" id="KW-0479">Metal-binding</keyword>
<sequence length="355" mass="36518">MAAIDARIREFSLPLRSPLGTANGEISTRRVALVVLEGETPDGAPLRGVGEAAPLPPWTEDYGTCRDALFDARDALRRGEDVALDDLPAAARHAVTLANADAEARREEVPLSAWLAERSIGDGEPAETVPVNATVGDGSVDETVAAAESAIADGFDCLKLKIGARDLDGDLDRLRAVRAAIGDDVALRADANGAWDRDDAERAVDALADLGFEYVEQPVPAGDHAGLAALRGRGVDVALDESVNGSGAWPEPIRDHADVVVLKPMAQGGPGAAVGLARHLRSRGVDPVVTTTIDAAVARTAAVHVAATIPDVAACGLATGDLLVEDVAADPVPVVDGYVDVPDGPGLAGAAFDEL</sequence>
<feature type="binding site" evidence="4">
    <location>
        <position position="240"/>
    </location>
    <ligand>
        <name>Mg(2+)</name>
        <dbReference type="ChEBI" id="CHEBI:18420"/>
    </ligand>
</feature>
<dbReference type="InterPro" id="IPR018110">
    <property type="entry name" value="Mandel_Rmase/mucon_lact_enz_CS"/>
</dbReference>
<dbReference type="RefSeq" id="WP_179169043.1">
    <property type="nucleotide sequence ID" value="NZ_CP058529.1"/>
</dbReference>
<dbReference type="SUPFAM" id="SSF51604">
    <property type="entry name" value="Enolase C-terminal domain-like"/>
    <property type="match status" value="1"/>
</dbReference>
<evidence type="ECO:0000256" key="3">
    <source>
        <dbReference type="ARBA" id="ARBA00023239"/>
    </source>
</evidence>
<dbReference type="CDD" id="cd03320">
    <property type="entry name" value="OSBS"/>
    <property type="match status" value="1"/>
</dbReference>
<dbReference type="SUPFAM" id="SSF54826">
    <property type="entry name" value="Enolase N-terminal domain-like"/>
    <property type="match status" value="1"/>
</dbReference>
<dbReference type="GeneID" id="56028736"/>
<dbReference type="UniPathway" id="UPA00079"/>
<dbReference type="SMART" id="SM00922">
    <property type="entry name" value="MR_MLE"/>
    <property type="match status" value="1"/>
</dbReference>
<dbReference type="AlphaFoldDB" id="A0A7D5GEL0"/>
<evidence type="ECO:0000313" key="7">
    <source>
        <dbReference type="Proteomes" id="UP000509750"/>
    </source>
</evidence>
<keyword evidence="3 4" id="KW-0456">Lyase</keyword>
<dbReference type="GO" id="GO:0009063">
    <property type="term" value="P:amino acid catabolic process"/>
    <property type="evidence" value="ECO:0007669"/>
    <property type="project" value="InterPro"/>
</dbReference>
<dbReference type="Proteomes" id="UP000509750">
    <property type="component" value="Chromosome"/>
</dbReference>
<dbReference type="SFLD" id="SFLDG00180">
    <property type="entry name" value="muconate_cycloisomerase"/>
    <property type="match status" value="1"/>
</dbReference>
<feature type="domain" description="Mandelate racemase/muconate lactonizing enzyme C-terminal" evidence="5">
    <location>
        <begin position="140"/>
        <end position="237"/>
    </location>
</feature>
<dbReference type="InterPro" id="IPR029065">
    <property type="entry name" value="Enolase_C-like"/>
</dbReference>
<dbReference type="Gene3D" id="3.30.390.10">
    <property type="entry name" value="Enolase-like, N-terminal domain"/>
    <property type="match status" value="1"/>
</dbReference>
<dbReference type="EMBL" id="CP058529">
    <property type="protein sequence ID" value="QLG27468.1"/>
    <property type="molecule type" value="Genomic_DNA"/>
</dbReference>
<keyword evidence="7" id="KW-1185">Reference proteome</keyword>
<dbReference type="Gene3D" id="3.20.20.120">
    <property type="entry name" value="Enolase-like C-terminal domain"/>
    <property type="match status" value="1"/>
</dbReference>
<gene>
    <name evidence="4" type="primary">menC</name>
    <name evidence="6" type="ORF">HUG10_07845</name>
</gene>
<comment type="cofactor">
    <cofactor evidence="4">
        <name>a divalent metal cation</name>
        <dbReference type="ChEBI" id="CHEBI:60240"/>
    </cofactor>
</comment>
<dbReference type="GO" id="GO:0000287">
    <property type="term" value="F:magnesium ion binding"/>
    <property type="evidence" value="ECO:0007669"/>
    <property type="project" value="UniProtKB-UniRule"/>
</dbReference>
<dbReference type="EC" id="4.2.1.113" evidence="4"/>
<evidence type="ECO:0000256" key="4">
    <source>
        <dbReference type="HAMAP-Rule" id="MF_00470"/>
    </source>
</evidence>
<dbReference type="UniPathway" id="UPA01057">
    <property type="reaction ID" value="UER00165"/>
</dbReference>
<feature type="binding site" evidence="4">
    <location>
        <position position="190"/>
    </location>
    <ligand>
        <name>Mg(2+)</name>
        <dbReference type="ChEBI" id="CHEBI:18420"/>
    </ligand>
</feature>
<dbReference type="InterPro" id="IPR013342">
    <property type="entry name" value="Mandelate_racemase_C"/>
</dbReference>
<dbReference type="HAMAP" id="MF_00470">
    <property type="entry name" value="MenC_1"/>
    <property type="match status" value="1"/>
</dbReference>
<dbReference type="PANTHER" id="PTHR48073:SF2">
    <property type="entry name" value="O-SUCCINYLBENZOATE SYNTHASE"/>
    <property type="match status" value="1"/>
</dbReference>
<dbReference type="PANTHER" id="PTHR48073">
    <property type="entry name" value="O-SUCCINYLBENZOATE SYNTHASE-RELATED"/>
    <property type="match status" value="1"/>
</dbReference>
<keyword evidence="2 4" id="KW-0460">Magnesium</keyword>
<comment type="pathway">
    <text evidence="4">Quinol/quinone metabolism; 1,4-dihydroxy-2-naphthoate biosynthesis; 1,4-dihydroxy-2-naphthoate from chorismate: step 4/7.</text>
</comment>
<feature type="active site" description="Proton donor" evidence="4">
    <location>
        <position position="161"/>
    </location>
</feature>
<feature type="active site" description="Proton acceptor" evidence="4">
    <location>
        <position position="263"/>
    </location>
</feature>
<proteinExistence type="inferred from homology"/>
<dbReference type="SFLD" id="SFLDS00001">
    <property type="entry name" value="Enolase"/>
    <property type="match status" value="1"/>
</dbReference>
<dbReference type="InterPro" id="IPR010196">
    <property type="entry name" value="OSB_synthase_MenC1"/>
</dbReference>
<keyword evidence="4" id="KW-0474">Menaquinone biosynthesis</keyword>
<organism evidence="6 7">
    <name type="scientific">Halorarum halophilum</name>
    <dbReference type="NCBI Taxonomy" id="2743090"/>
    <lineage>
        <taxon>Archaea</taxon>
        <taxon>Methanobacteriati</taxon>
        <taxon>Methanobacteriota</taxon>
        <taxon>Stenosarchaea group</taxon>
        <taxon>Halobacteria</taxon>
        <taxon>Halobacteriales</taxon>
        <taxon>Haloferacaceae</taxon>
        <taxon>Halorarum</taxon>
    </lineage>
</organism>